<dbReference type="Proteomes" id="UP000000254">
    <property type="component" value="Chromosome"/>
</dbReference>
<dbReference type="EMBL" id="CP000575">
    <property type="protein sequence ID" value="ABN69548.1"/>
    <property type="molecule type" value="Genomic_DNA"/>
</dbReference>
<name>A3DLN8_STAMF</name>
<dbReference type="STRING" id="399550.Smar_0437"/>
<accession>A3DLN8</accession>
<dbReference type="PIRSF" id="PIRSF005956">
    <property type="entry name" value="BtpA"/>
    <property type="match status" value="1"/>
</dbReference>
<evidence type="ECO:0000313" key="3">
    <source>
        <dbReference type="Proteomes" id="UP000000254"/>
    </source>
</evidence>
<reference evidence="3" key="1">
    <citation type="journal article" date="2009" name="BMC Genomics">
        <title>The complete genome sequence of Staphylothermus marinus reveals differences in sulfur metabolism among heterotrophic Crenarchaeota.</title>
        <authorList>
            <person name="Anderson I.J."/>
            <person name="Dharmarajan L."/>
            <person name="Rodriguez J."/>
            <person name="Hooper S."/>
            <person name="Porat I."/>
            <person name="Ulrich L.E."/>
            <person name="Elkins J.G."/>
            <person name="Mavromatis K."/>
            <person name="Sun H."/>
            <person name="Land M."/>
            <person name="Lapidus A."/>
            <person name="Lucas S."/>
            <person name="Barry K."/>
            <person name="Huber H."/>
            <person name="Zhulin I.B."/>
            <person name="Whitman W.B."/>
            <person name="Mukhopadhyay B."/>
            <person name="Woese C."/>
            <person name="Bristow J."/>
            <person name="Kyrpides N."/>
        </authorList>
    </citation>
    <scope>NUCLEOTIDE SEQUENCE [LARGE SCALE GENOMIC DNA]</scope>
    <source>
        <strain evidence="3">ATCC 43588 / DSM 3639 / JCM 9404 / F1</strain>
    </source>
</reference>
<dbReference type="InterPro" id="IPR005137">
    <property type="entry name" value="BtpA"/>
</dbReference>
<protein>
    <submittedName>
        <fullName evidence="2">Photosystem I assembly BtpA</fullName>
    </submittedName>
</protein>
<dbReference type="AlphaFoldDB" id="A3DLN8"/>
<comment type="similarity">
    <text evidence="1">Belongs to the BtpA family.</text>
</comment>
<dbReference type="DNASU" id="4907463"/>
<evidence type="ECO:0000256" key="1">
    <source>
        <dbReference type="ARBA" id="ARBA00006007"/>
    </source>
</evidence>
<dbReference type="OrthoDB" id="38543at2157"/>
<dbReference type="PANTHER" id="PTHR21381">
    <property type="entry name" value="ZGC:162297"/>
    <property type="match status" value="1"/>
</dbReference>
<sequence length="260" mass="29358">MKLYGMIHLPPLPNSPQYSGEKIDVILEYAINEAEKLVEAGFDGVIIENYMDYPFPVYEKDPVKLGFIEYIARRIREEFPNILIGLNILRNSGLESIDIACRNNLDFIRVNVYMETVLAPEGIIKPLAYEIMKYKMQKKCNVKIYADVNVKHSQPLMNYTMVLRNTCSRGLVDGVIVSGEHTGYATPVSRVYVAKRICNGKEVIVGSGVNYQNIGLYIGLADAVIVGTSIKNEGITTNPVNLQKAMYLVERVKRVKNRLF</sequence>
<dbReference type="KEGG" id="smr:Smar_0437"/>
<organism evidence="2 3">
    <name type="scientific">Staphylothermus marinus (strain ATCC 43588 / DSM 3639 / JCM 9404 / F1)</name>
    <dbReference type="NCBI Taxonomy" id="399550"/>
    <lineage>
        <taxon>Archaea</taxon>
        <taxon>Thermoproteota</taxon>
        <taxon>Thermoprotei</taxon>
        <taxon>Desulfurococcales</taxon>
        <taxon>Desulfurococcaceae</taxon>
        <taxon>Staphylothermus</taxon>
    </lineage>
</organism>
<dbReference type="GeneID" id="4907463"/>
<reference evidence="2 3" key="2">
    <citation type="journal article" date="2009" name="Stand. Genomic Sci.">
        <title>Complete genome sequence of Staphylothermus marinus Stetter and Fiala 1986 type strain F1.</title>
        <authorList>
            <person name="Anderson I.J."/>
            <person name="Sun H."/>
            <person name="Lapidus A."/>
            <person name="Copeland A."/>
            <person name="Glavina Del Rio T."/>
            <person name="Tice H."/>
            <person name="Dalin E."/>
            <person name="Lucas S."/>
            <person name="Barry K."/>
            <person name="Land M."/>
            <person name="Richardson P."/>
            <person name="Huber H."/>
            <person name="Kyrpides N.C."/>
        </authorList>
    </citation>
    <scope>NUCLEOTIDE SEQUENCE [LARGE SCALE GENOMIC DNA]</scope>
    <source>
        <strain evidence="3">ATCC 43588 / DSM 3639 / JCM 9404 / F1</strain>
    </source>
</reference>
<dbReference type="eggNOG" id="arCOG01982">
    <property type="taxonomic scope" value="Archaea"/>
</dbReference>
<dbReference type="RefSeq" id="WP_011838739.1">
    <property type="nucleotide sequence ID" value="NC_009033.1"/>
</dbReference>
<gene>
    <name evidence="2" type="ordered locus">Smar_0437</name>
</gene>
<evidence type="ECO:0000313" key="2">
    <source>
        <dbReference type="EMBL" id="ABN69548.1"/>
    </source>
</evidence>
<dbReference type="SUPFAM" id="SSF51366">
    <property type="entry name" value="Ribulose-phoshate binding barrel"/>
    <property type="match status" value="1"/>
</dbReference>
<dbReference type="PANTHER" id="PTHR21381:SF3">
    <property type="entry name" value="SGC REGION PROTEIN SGCQ-RELATED"/>
    <property type="match status" value="1"/>
</dbReference>
<proteinExistence type="inferred from homology"/>
<keyword evidence="3" id="KW-1185">Reference proteome</keyword>
<dbReference type="Pfam" id="PF03437">
    <property type="entry name" value="BtpA"/>
    <property type="match status" value="1"/>
</dbReference>
<dbReference type="NCBIfam" id="TIGR00259">
    <property type="entry name" value="thylakoid_BtpA"/>
    <property type="match status" value="1"/>
</dbReference>
<dbReference type="InterPro" id="IPR011060">
    <property type="entry name" value="RibuloseP-bd_barrel"/>
</dbReference>
<dbReference type="HOGENOM" id="CLU_075239_1_0_2"/>